<dbReference type="Gene3D" id="3.30.70.3040">
    <property type="match status" value="1"/>
</dbReference>
<dbReference type="GO" id="GO:0005886">
    <property type="term" value="C:plasma membrane"/>
    <property type="evidence" value="ECO:0007669"/>
    <property type="project" value="UniProtKB-SubCell"/>
</dbReference>
<evidence type="ECO:0000256" key="10">
    <source>
        <dbReference type="PIRNR" id="PIRNR003097"/>
    </source>
</evidence>
<evidence type="ECO:0000256" key="9">
    <source>
        <dbReference type="ARBA" id="ARBA00023306"/>
    </source>
</evidence>
<evidence type="ECO:0000256" key="3">
    <source>
        <dbReference type="ARBA" id="ARBA00021907"/>
    </source>
</evidence>
<evidence type="ECO:0000256" key="2">
    <source>
        <dbReference type="ARBA" id="ARBA00007379"/>
    </source>
</evidence>
<dbReference type="InterPro" id="IPR058204">
    <property type="entry name" value="FtsX_firmicutes-type"/>
</dbReference>
<feature type="transmembrane region" description="Helical" evidence="11">
    <location>
        <begin position="26"/>
        <end position="51"/>
    </location>
</feature>
<evidence type="ECO:0000259" key="12">
    <source>
        <dbReference type="Pfam" id="PF02687"/>
    </source>
</evidence>
<organism evidence="14 15">
    <name type="scientific">Psychracetigena formicireducens</name>
    <dbReference type="NCBI Taxonomy" id="2986056"/>
    <lineage>
        <taxon>Bacteria</taxon>
        <taxon>Bacillati</taxon>
        <taxon>Candidatus Lithacetigenota</taxon>
        <taxon>Candidatus Psychracetigena</taxon>
    </lineage>
</organism>
<evidence type="ECO:0000256" key="1">
    <source>
        <dbReference type="ARBA" id="ARBA00004651"/>
    </source>
</evidence>
<keyword evidence="9 10" id="KW-0131">Cell cycle</keyword>
<keyword evidence="7 11" id="KW-1133">Transmembrane helix</keyword>
<evidence type="ECO:0000256" key="7">
    <source>
        <dbReference type="ARBA" id="ARBA00022989"/>
    </source>
</evidence>
<comment type="caution">
    <text evidence="14">The sequence shown here is derived from an EMBL/GenBank/DDBJ whole genome shotgun (WGS) entry which is preliminary data.</text>
</comment>
<dbReference type="GO" id="GO:0051301">
    <property type="term" value="P:cell division"/>
    <property type="evidence" value="ECO:0007669"/>
    <property type="project" value="UniProtKB-KW"/>
</dbReference>
<evidence type="ECO:0000256" key="11">
    <source>
        <dbReference type="SAM" id="Phobius"/>
    </source>
</evidence>
<dbReference type="InterPro" id="IPR004513">
    <property type="entry name" value="FtsX"/>
</dbReference>
<feature type="domain" description="FtsX extracellular" evidence="13">
    <location>
        <begin position="64"/>
        <end position="154"/>
    </location>
</feature>
<feature type="domain" description="ABC3 transporter permease C-terminal" evidence="12">
    <location>
        <begin position="177"/>
        <end position="293"/>
    </location>
</feature>
<proteinExistence type="inferred from homology"/>
<dbReference type="Pfam" id="PF02687">
    <property type="entry name" value="FtsX"/>
    <property type="match status" value="1"/>
</dbReference>
<gene>
    <name evidence="14" type="primary">ftsX_1</name>
    <name evidence="14" type="ORF">DDT42_00403</name>
</gene>
<feature type="transmembrane region" description="Helical" evidence="11">
    <location>
        <begin position="220"/>
        <end position="249"/>
    </location>
</feature>
<comment type="subcellular location">
    <subcellularLocation>
        <location evidence="1">Cell membrane</location>
        <topology evidence="1">Multi-pass membrane protein</topology>
    </subcellularLocation>
</comment>
<dbReference type="PANTHER" id="PTHR47755:SF1">
    <property type="entry name" value="CELL DIVISION PROTEIN FTSX"/>
    <property type="match status" value="1"/>
</dbReference>
<keyword evidence="5 10" id="KW-0132">Cell division</keyword>
<dbReference type="Proteomes" id="UP000811545">
    <property type="component" value="Unassembled WGS sequence"/>
</dbReference>
<name>A0A9E2BH84_PSYF1</name>
<evidence type="ECO:0000313" key="15">
    <source>
        <dbReference type="Proteomes" id="UP000811545"/>
    </source>
</evidence>
<evidence type="ECO:0000256" key="6">
    <source>
        <dbReference type="ARBA" id="ARBA00022692"/>
    </source>
</evidence>
<comment type="similarity">
    <text evidence="2 10">Belongs to the ABC-4 integral membrane protein family. FtsX subfamily.</text>
</comment>
<reference evidence="14 15" key="1">
    <citation type="journal article" date="2021" name="bioRxiv">
        <title>Unique metabolic strategies in Hadean analogues reveal hints for primordial physiology.</title>
        <authorList>
            <person name="Nobu M.K."/>
            <person name="Nakai R."/>
            <person name="Tamazawa S."/>
            <person name="Mori H."/>
            <person name="Toyoda A."/>
            <person name="Ijiri A."/>
            <person name="Suzuki S."/>
            <person name="Kurokawa K."/>
            <person name="Kamagata Y."/>
            <person name="Tamaki H."/>
        </authorList>
    </citation>
    <scope>NUCLEOTIDE SEQUENCE [LARGE SCALE GENOMIC DNA]</scope>
    <source>
        <strain evidence="14">BS525</strain>
    </source>
</reference>
<keyword evidence="6 11" id="KW-0812">Transmembrane</keyword>
<dbReference type="PIRSF" id="PIRSF003097">
    <property type="entry name" value="FtsX"/>
    <property type="match status" value="1"/>
</dbReference>
<accession>A0A9E2BH84</accession>
<dbReference type="EMBL" id="QLTW01000011">
    <property type="protein sequence ID" value="MBT9144561.1"/>
    <property type="molecule type" value="Genomic_DNA"/>
</dbReference>
<dbReference type="AlphaFoldDB" id="A0A9E2BH84"/>
<evidence type="ECO:0000256" key="5">
    <source>
        <dbReference type="ARBA" id="ARBA00022618"/>
    </source>
</evidence>
<keyword evidence="8 10" id="KW-0472">Membrane</keyword>
<dbReference type="NCBIfam" id="NF038347">
    <property type="entry name" value="FtsX_Gpos"/>
    <property type="match status" value="1"/>
</dbReference>
<evidence type="ECO:0000259" key="13">
    <source>
        <dbReference type="Pfam" id="PF18075"/>
    </source>
</evidence>
<evidence type="ECO:0000313" key="14">
    <source>
        <dbReference type="EMBL" id="MBT9144561.1"/>
    </source>
</evidence>
<feature type="transmembrane region" description="Helical" evidence="11">
    <location>
        <begin position="174"/>
        <end position="199"/>
    </location>
</feature>
<protein>
    <recommendedName>
        <fullName evidence="3 10">Cell division protein FtsX</fullName>
    </recommendedName>
</protein>
<keyword evidence="4 10" id="KW-1003">Cell membrane</keyword>
<feature type="transmembrane region" description="Helical" evidence="11">
    <location>
        <begin position="269"/>
        <end position="293"/>
    </location>
</feature>
<dbReference type="PANTHER" id="PTHR47755">
    <property type="entry name" value="CELL DIVISION PROTEIN FTSX"/>
    <property type="match status" value="1"/>
</dbReference>
<dbReference type="InterPro" id="IPR003838">
    <property type="entry name" value="ABC3_permease_C"/>
</dbReference>
<sequence>MEVTLLNINSLGYCLRQSIVSIYRNFWLVLVTAGIIAVSLSVFGGLLLIAVNTGQIIRNVESNVEIAIFLYDEANAEEIQFKLDNLVGVRNSTFVPKEQGLEEFRKSMNMAIPLDGLSGKNNPLPDLFRVKAVRAEIVPELAREIQEFPGVEYVEYGEKVIDILNRVTGWLNTVFLVISSLLALGAIFLIMTTIRISVLSRQEEIGIMKYLGASNSFIRFPFILEGMVIGWLGTLSAALVLGVVYYRLVVLLKQEALAFFVQPVTDMEILLPLLIGLLVIGTLLGGLGSMVSIHRHLKV</sequence>
<evidence type="ECO:0000256" key="8">
    <source>
        <dbReference type="ARBA" id="ARBA00023136"/>
    </source>
</evidence>
<dbReference type="Pfam" id="PF18075">
    <property type="entry name" value="FtsX_ECD"/>
    <property type="match status" value="1"/>
</dbReference>
<dbReference type="InterPro" id="IPR040690">
    <property type="entry name" value="FtsX_ECD"/>
</dbReference>
<evidence type="ECO:0000256" key="4">
    <source>
        <dbReference type="ARBA" id="ARBA00022475"/>
    </source>
</evidence>